<evidence type="ECO:0000256" key="1">
    <source>
        <dbReference type="SAM" id="Phobius"/>
    </source>
</evidence>
<gene>
    <name evidence="2" type="ordered locus">Pcar_3192</name>
</gene>
<accession>Q0C6X5</accession>
<dbReference type="Proteomes" id="UP000002534">
    <property type="component" value="Chromosome"/>
</dbReference>
<reference evidence="2 3" key="2">
    <citation type="journal article" date="2012" name="BMC Genomics">
        <title>The genome of Pelobacter carbinolicus reveals surprising metabolic capabilities and physiological features.</title>
        <authorList>
            <person name="Aklujkar M."/>
            <person name="Haveman S.A."/>
            <person name="Didonato R.Jr."/>
            <person name="Chertkov O."/>
            <person name="Han C.S."/>
            <person name="Land M.L."/>
            <person name="Brown P."/>
            <person name="Lovley D.R."/>
        </authorList>
    </citation>
    <scope>NUCLEOTIDE SEQUENCE [LARGE SCALE GENOMIC DNA]</scope>
    <source>
        <strain evidence="3">DSM 2380 / NBRC 103641 / GraBd1</strain>
    </source>
</reference>
<sequence length="112" mass="12568">MIANLPCVNWTVSAAPSFKPFAVSGELRRRFCLPSFSCHVTSGIILFFPWMTFLSSPYAGQAVVLCLFFCFSTSIARGEKRSLANLSQFLNRGFATDVCLAVRHLYQNYQNL</sequence>
<keyword evidence="1" id="KW-0812">Transmembrane</keyword>
<feature type="transmembrane region" description="Helical" evidence="1">
    <location>
        <begin position="31"/>
        <end position="52"/>
    </location>
</feature>
<reference evidence="3" key="1">
    <citation type="submission" date="2005-10" db="EMBL/GenBank/DDBJ databases">
        <title>Complete sequence of Pelobacter carbinolicus DSM 2380.</title>
        <authorList>
            <person name="Copeland A."/>
            <person name="Lucas S."/>
            <person name="Lapidus A."/>
            <person name="Barry K."/>
            <person name="Detter J.C."/>
            <person name="Glavina T."/>
            <person name="Hammon N."/>
            <person name="Israni S."/>
            <person name="Pitluck S."/>
            <person name="Chertkov O."/>
            <person name="Schmutz J."/>
            <person name="Larimer F."/>
            <person name="Land M."/>
            <person name="Kyrpides N."/>
            <person name="Ivanova N."/>
            <person name="Richardson P."/>
        </authorList>
    </citation>
    <scope>NUCLEOTIDE SEQUENCE [LARGE SCALE GENOMIC DNA]</scope>
    <source>
        <strain evidence="3">DSM 2380 / NBRC 103641 / GraBd1</strain>
    </source>
</reference>
<name>Q0C6X5_SYNC1</name>
<dbReference type="STRING" id="338963.Pcar_3192"/>
<dbReference type="HOGENOM" id="CLU_2143458_0_0_7"/>
<evidence type="ECO:0000313" key="3">
    <source>
        <dbReference type="Proteomes" id="UP000002534"/>
    </source>
</evidence>
<keyword evidence="1" id="KW-0472">Membrane</keyword>
<feature type="transmembrane region" description="Helical" evidence="1">
    <location>
        <begin position="58"/>
        <end position="76"/>
    </location>
</feature>
<dbReference type="AlphaFoldDB" id="Q0C6X5"/>
<keyword evidence="1" id="KW-1133">Transmembrane helix</keyword>
<dbReference type="KEGG" id="pca:Pcar_3192"/>
<protein>
    <submittedName>
        <fullName evidence="2">Uncharacterized protein</fullName>
    </submittedName>
</protein>
<organism evidence="2 3">
    <name type="scientific">Syntrophotalea carbinolica (strain DSM 2380 / NBRC 103641 / GraBd1)</name>
    <name type="common">Pelobacter carbinolicus</name>
    <dbReference type="NCBI Taxonomy" id="338963"/>
    <lineage>
        <taxon>Bacteria</taxon>
        <taxon>Pseudomonadati</taxon>
        <taxon>Thermodesulfobacteriota</taxon>
        <taxon>Desulfuromonadia</taxon>
        <taxon>Desulfuromonadales</taxon>
        <taxon>Syntrophotaleaceae</taxon>
        <taxon>Syntrophotalea</taxon>
    </lineage>
</organism>
<keyword evidence="3" id="KW-1185">Reference proteome</keyword>
<dbReference type="EMBL" id="CP000142">
    <property type="protein sequence ID" value="ABI81812.2"/>
    <property type="molecule type" value="Genomic_DNA"/>
</dbReference>
<proteinExistence type="predicted"/>
<evidence type="ECO:0000313" key="2">
    <source>
        <dbReference type="EMBL" id="ABI81812.2"/>
    </source>
</evidence>